<dbReference type="InterPro" id="IPR057670">
    <property type="entry name" value="SH3_retrovirus"/>
</dbReference>
<evidence type="ECO:0000313" key="5">
    <source>
        <dbReference type="Proteomes" id="UP000288805"/>
    </source>
</evidence>
<feature type="domain" description="Integrase catalytic" evidence="3">
    <location>
        <begin position="511"/>
        <end position="685"/>
    </location>
</feature>
<dbReference type="CDD" id="cd09272">
    <property type="entry name" value="RNase_HI_RT_Ty1"/>
    <property type="match status" value="1"/>
</dbReference>
<dbReference type="Pfam" id="PF25597">
    <property type="entry name" value="SH3_retrovirus"/>
    <property type="match status" value="1"/>
</dbReference>
<organism evidence="4 5">
    <name type="scientific">Vitis vinifera</name>
    <name type="common">Grape</name>
    <dbReference type="NCBI Taxonomy" id="29760"/>
    <lineage>
        <taxon>Eukaryota</taxon>
        <taxon>Viridiplantae</taxon>
        <taxon>Streptophyta</taxon>
        <taxon>Embryophyta</taxon>
        <taxon>Tracheophyta</taxon>
        <taxon>Spermatophyta</taxon>
        <taxon>Magnoliopsida</taxon>
        <taxon>eudicotyledons</taxon>
        <taxon>Gunneridae</taxon>
        <taxon>Pentapetalae</taxon>
        <taxon>rosids</taxon>
        <taxon>Vitales</taxon>
        <taxon>Vitaceae</taxon>
        <taxon>Viteae</taxon>
        <taxon>Vitis</taxon>
    </lineage>
</organism>
<gene>
    <name evidence="4" type="primary">POLX_3094</name>
    <name evidence="4" type="ORF">CK203_106930</name>
</gene>
<dbReference type="PANTHER" id="PTHR11439">
    <property type="entry name" value="GAG-POL-RELATED RETROTRANSPOSON"/>
    <property type="match status" value="1"/>
</dbReference>
<dbReference type="GO" id="GO:0003676">
    <property type="term" value="F:nucleic acid binding"/>
    <property type="evidence" value="ECO:0007669"/>
    <property type="project" value="InterPro"/>
</dbReference>
<dbReference type="Proteomes" id="UP000288805">
    <property type="component" value="Unassembled WGS sequence"/>
</dbReference>
<comment type="caution">
    <text evidence="4">The sequence shown here is derived from an EMBL/GenBank/DDBJ whole genome shotgun (WGS) entry which is preliminary data.</text>
</comment>
<keyword evidence="1" id="KW-0645">Protease</keyword>
<proteinExistence type="predicted"/>
<dbReference type="EMBL" id="QGNW01002295">
    <property type="protein sequence ID" value="RVW21404.1"/>
    <property type="molecule type" value="Genomic_DNA"/>
</dbReference>
<dbReference type="InterPro" id="IPR025724">
    <property type="entry name" value="GAG-pre-integrase_dom"/>
</dbReference>
<dbReference type="GO" id="GO:0004190">
    <property type="term" value="F:aspartic-type endopeptidase activity"/>
    <property type="evidence" value="ECO:0007669"/>
    <property type="project" value="UniProtKB-KW"/>
</dbReference>
<accession>A0A438CDX5</accession>
<dbReference type="Pfam" id="PF13976">
    <property type="entry name" value="gag_pre-integrs"/>
    <property type="match status" value="1"/>
</dbReference>
<dbReference type="Pfam" id="PF14244">
    <property type="entry name" value="Retrotran_gag_3"/>
    <property type="match status" value="1"/>
</dbReference>
<dbReference type="InterPro" id="IPR013103">
    <property type="entry name" value="RVT_2"/>
</dbReference>
<reference evidence="4 5" key="1">
    <citation type="journal article" date="2018" name="PLoS Genet.">
        <title>Population sequencing reveals clonal diversity and ancestral inbreeding in the grapevine cultivar Chardonnay.</title>
        <authorList>
            <person name="Roach M.J."/>
            <person name="Johnson D.L."/>
            <person name="Bohlmann J."/>
            <person name="van Vuuren H.J."/>
            <person name="Jones S.J."/>
            <person name="Pretorius I.S."/>
            <person name="Schmidt S.A."/>
            <person name="Borneman A.R."/>
        </authorList>
    </citation>
    <scope>NUCLEOTIDE SEQUENCE [LARGE SCALE GENOMIC DNA]</scope>
    <source>
        <strain evidence="5">cv. Chardonnay</strain>
        <tissue evidence="4">Leaf</tissue>
    </source>
</reference>
<feature type="region of interest" description="Disordered" evidence="2">
    <location>
        <begin position="249"/>
        <end position="268"/>
    </location>
</feature>
<protein>
    <submittedName>
        <fullName evidence="4">Retrovirus-related Pol polyprotein from transposon TNT 1-94</fullName>
    </submittedName>
</protein>
<dbReference type="InterPro" id="IPR036397">
    <property type="entry name" value="RNaseH_sf"/>
</dbReference>
<sequence>MAKGGSGNGNRGGQVNSEIVVVEDSSSPYFLHNGDHPGLNLVSNLLTGANYHTWHRAMLMALTAKNKVGFVDGTISRPMSHDLIYCAWNRCNSMISSWIINAVSREIADSLLYLDSACDIWRDLNDRFNQGNGPRIFQIKKQLSALNQGSLDVNSYFTKLKILWDELREFQPVPVCHCGGLRVWTDYQHREYVLQFLMGLNDFYAQIRGQILMMDPLPAINKVFSLVIQEERHRTVGYSYSGSHNSDPMTFGSNSNAPAGSSGGSKTRRDRITCSYCGFQGHIKDKCYKLVGYPPGWKFKNKGPNSSSMANNSEVLESLNAGSSEYTVSSLTTMQCQQLIQLLTNQLSSTSSASTENSSTGPSVSNFAGNKVKIQNKGWIIESGATHHVCNDISLFDSSIAVQNVRVTLPTGITVPIDKVGSVILSKDVKLLNVLFVPTFRYNLLSEPSRGKMIGKGSRKASRIPTSNILSLWHSRLGHPSFSRLKGLQSVLDFDSSFDLTPCNVCPLAKQRCLPYISLNKRCSSSFDLLHLDIWGPFSVGSVEGYKFFLTIVDDHSRVTWVYMLKNKSEVQKYIPDFFAFVKKQFGKEVKAIRSDNAPELFLSNFYHSLGVIHYRSCVETPQQNSVVERKHQHILNVARALLFQSSLPICYWSDCILTAVYLINRTPSPFLNNKTPFEILHDKLPDYSHLRVFGCLCYVSTLKANRTKFSPRAKAAVFLGYPFGFKGYKLLDIETRSISISRNVIFHEEIFPFSKTNPCSSPDISSDLFHDRVLPCIAADNDQSSSVLPRVVSKPPLQVAPSSRPTRVSKQSSYLKDYHCSLINFVAHVETHSTSHPIQHFLSYDKLSSSYKLFSLSVSIISEPDSFAKAAEIPEWRAAMDCELEALEDNKTWSIVSLPVGSTPLAVNGLAKLVTVKLLLAIAAVKGWHLSQLDVNNAFLHGDLNEEVYMKLPPGYNRKGESLPSNAVCLLHKSLYGLKQASRQWFSKFSTAIMGLGFSQSPSNHSLFIKNVDGLFIALLVYVDDVIIASNNQGAIADLKSELNKLFKLKDLGDVKYFLGLEIAKSSTGICVSQRKYVLDLLSDFGYLGCKAASTPMEANVKLSMDEGVDLPDVSLYRRLLGKLLYLTLTRPDISSAVGRLSQFISRPKLPHLHAAQRILRYLKGNPGMGLFFPSNSELRLMAYTDSDWAHCPDSRRSVTGFCVFLGNSLVSWKSKKQHIVSRSSAEAEYRAMANTSCEITWLLALLKDFGIDHSAPALLFCDNQSALHIAENPVFHERTKHIEIDCHLVRDKVQSGVLKPMFVSTEHQLADVLTKALHPSSFKLLIGKMGLKNIFISATASGSQHGCHLHPPSHLSAVPHYQSPSATMIPISAAEPITLPAPTSVSAKPATVFFITAACISTSIHFPLGLSRELLSLALPVFFL</sequence>
<dbReference type="Pfam" id="PF22936">
    <property type="entry name" value="Pol_BBD"/>
    <property type="match status" value="1"/>
</dbReference>
<name>A0A438CDX5_VITVI</name>
<dbReference type="SUPFAM" id="SSF53098">
    <property type="entry name" value="Ribonuclease H-like"/>
    <property type="match status" value="1"/>
</dbReference>
<keyword evidence="1" id="KW-0064">Aspartyl protease</keyword>
<dbReference type="PROSITE" id="PS50994">
    <property type="entry name" value="INTEGRASE"/>
    <property type="match status" value="1"/>
</dbReference>
<dbReference type="Pfam" id="PF07727">
    <property type="entry name" value="RVT_2"/>
    <property type="match status" value="1"/>
</dbReference>
<evidence type="ECO:0000256" key="2">
    <source>
        <dbReference type="SAM" id="MobiDB-lite"/>
    </source>
</evidence>
<dbReference type="PANTHER" id="PTHR11439:SF470">
    <property type="entry name" value="CYSTEINE-RICH RLK (RECEPTOR-LIKE PROTEIN KINASE) 8"/>
    <property type="match status" value="1"/>
</dbReference>
<evidence type="ECO:0000313" key="4">
    <source>
        <dbReference type="EMBL" id="RVW21404.1"/>
    </source>
</evidence>
<keyword evidence="1" id="KW-0378">Hydrolase</keyword>
<dbReference type="InterPro" id="IPR054722">
    <property type="entry name" value="PolX-like_BBD"/>
</dbReference>
<evidence type="ECO:0000256" key="1">
    <source>
        <dbReference type="ARBA" id="ARBA00022750"/>
    </source>
</evidence>
<dbReference type="SUPFAM" id="SSF56672">
    <property type="entry name" value="DNA/RNA polymerases"/>
    <property type="match status" value="1"/>
</dbReference>
<dbReference type="InterPro" id="IPR012337">
    <property type="entry name" value="RNaseH-like_sf"/>
</dbReference>
<dbReference type="InterPro" id="IPR001584">
    <property type="entry name" value="Integrase_cat-core"/>
</dbReference>
<dbReference type="Gene3D" id="3.30.420.10">
    <property type="entry name" value="Ribonuclease H-like superfamily/Ribonuclease H"/>
    <property type="match status" value="1"/>
</dbReference>
<dbReference type="InterPro" id="IPR043502">
    <property type="entry name" value="DNA/RNA_pol_sf"/>
</dbReference>
<dbReference type="GO" id="GO:0015074">
    <property type="term" value="P:DNA integration"/>
    <property type="evidence" value="ECO:0007669"/>
    <property type="project" value="InterPro"/>
</dbReference>
<dbReference type="InterPro" id="IPR029472">
    <property type="entry name" value="Copia-like_N"/>
</dbReference>
<evidence type="ECO:0000259" key="3">
    <source>
        <dbReference type="PROSITE" id="PS50994"/>
    </source>
</evidence>